<dbReference type="CDD" id="cd03214">
    <property type="entry name" value="ABC_Iron-Siderophores_B12_Hemin"/>
    <property type="match status" value="1"/>
</dbReference>
<dbReference type="PROSITE" id="PS00211">
    <property type="entry name" value="ABC_TRANSPORTER_1"/>
    <property type="match status" value="1"/>
</dbReference>
<dbReference type="FunFam" id="3.40.50.300:FF:000134">
    <property type="entry name" value="Iron-enterobactin ABC transporter ATP-binding protein"/>
    <property type="match status" value="1"/>
</dbReference>
<dbReference type="InterPro" id="IPR003439">
    <property type="entry name" value="ABC_transporter-like_ATP-bd"/>
</dbReference>
<dbReference type="OrthoDB" id="5296765at2"/>
<dbReference type="EMBL" id="CP043505">
    <property type="protein sequence ID" value="QEO14392.1"/>
    <property type="molecule type" value="Genomic_DNA"/>
</dbReference>
<dbReference type="PANTHER" id="PTHR42794">
    <property type="entry name" value="HEMIN IMPORT ATP-BINDING PROTEIN HMUV"/>
    <property type="match status" value="1"/>
</dbReference>
<dbReference type="AlphaFoldDB" id="A0A5C1YHZ2"/>
<dbReference type="GO" id="GO:0016887">
    <property type="term" value="F:ATP hydrolysis activity"/>
    <property type="evidence" value="ECO:0007669"/>
    <property type="project" value="InterPro"/>
</dbReference>
<evidence type="ECO:0000259" key="4">
    <source>
        <dbReference type="PROSITE" id="PS50893"/>
    </source>
</evidence>
<keyword evidence="3 5" id="KW-0067">ATP-binding</keyword>
<dbReference type="Gene3D" id="3.40.50.300">
    <property type="entry name" value="P-loop containing nucleotide triphosphate hydrolases"/>
    <property type="match status" value="1"/>
</dbReference>
<sequence length="263" mass="28768">MTLAVHNVSFGYRKNWVLTDVSLTVEPGRLHALLGPNGSGKSTLSKVITGVHRPARGHVSWQGEDLRRLDRNTRAKLLAYVPQSVSQSFELTVREAVLLGRTPHFSYRPSTEDWTIVDRAIEDLGLGELASRDTAALSGGQAQRVGIARAIAQQSKALLLDEPTSALDLRYQVQTLEKIRELTRNRGVGALVAIHDLTLAAAFSDTVTLLDRGRVFSTGRPAEVLTEAAIERVYGLEVEVFDRRGRLHIDPVLSERSSAATAA</sequence>
<dbReference type="Pfam" id="PF00005">
    <property type="entry name" value="ABC_tran"/>
    <property type="match status" value="1"/>
</dbReference>
<dbReference type="PANTHER" id="PTHR42794:SF2">
    <property type="entry name" value="ABC TRANSPORTER ATP-BINDING PROTEIN"/>
    <property type="match status" value="1"/>
</dbReference>
<accession>A0A5C1YHZ2</accession>
<dbReference type="KEGG" id="ail:FLP10_08135"/>
<evidence type="ECO:0000313" key="6">
    <source>
        <dbReference type="Proteomes" id="UP000324678"/>
    </source>
</evidence>
<dbReference type="GO" id="GO:0005524">
    <property type="term" value="F:ATP binding"/>
    <property type="evidence" value="ECO:0007669"/>
    <property type="project" value="UniProtKB-KW"/>
</dbReference>
<evidence type="ECO:0000313" key="5">
    <source>
        <dbReference type="EMBL" id="QEO14392.1"/>
    </source>
</evidence>
<name>A0A5C1YHZ2_9MICO</name>
<keyword evidence="2" id="KW-0547">Nucleotide-binding</keyword>
<dbReference type="RefSeq" id="WP_149160413.1">
    <property type="nucleotide sequence ID" value="NZ_CP043505.1"/>
</dbReference>
<organism evidence="5 6">
    <name type="scientific">Agromyces intestinalis</name>
    <dbReference type="NCBI Taxonomy" id="2592652"/>
    <lineage>
        <taxon>Bacteria</taxon>
        <taxon>Bacillati</taxon>
        <taxon>Actinomycetota</taxon>
        <taxon>Actinomycetes</taxon>
        <taxon>Micrococcales</taxon>
        <taxon>Microbacteriaceae</taxon>
        <taxon>Agromyces</taxon>
    </lineage>
</organism>
<keyword evidence="6" id="KW-1185">Reference proteome</keyword>
<dbReference type="SUPFAM" id="SSF52540">
    <property type="entry name" value="P-loop containing nucleoside triphosphate hydrolases"/>
    <property type="match status" value="1"/>
</dbReference>
<gene>
    <name evidence="5" type="ORF">FLP10_08135</name>
</gene>
<proteinExistence type="predicted"/>
<evidence type="ECO:0000256" key="1">
    <source>
        <dbReference type="ARBA" id="ARBA00022448"/>
    </source>
</evidence>
<dbReference type="Proteomes" id="UP000324678">
    <property type="component" value="Chromosome"/>
</dbReference>
<dbReference type="InterPro" id="IPR017871">
    <property type="entry name" value="ABC_transporter-like_CS"/>
</dbReference>
<reference evidence="5 6" key="1">
    <citation type="submission" date="2019-09" db="EMBL/GenBank/DDBJ databases">
        <title>Genome sequencing of strain KACC 19306.</title>
        <authorList>
            <person name="Heo J."/>
            <person name="Kim S.-J."/>
            <person name="Kim J.-S."/>
            <person name="Hong S.-B."/>
            <person name="Kwon S.-W."/>
        </authorList>
    </citation>
    <scope>NUCLEOTIDE SEQUENCE [LARGE SCALE GENOMIC DNA]</scope>
    <source>
        <strain evidence="5 6">KACC 19306</strain>
    </source>
</reference>
<dbReference type="InterPro" id="IPR003593">
    <property type="entry name" value="AAA+_ATPase"/>
</dbReference>
<evidence type="ECO:0000256" key="3">
    <source>
        <dbReference type="ARBA" id="ARBA00022840"/>
    </source>
</evidence>
<dbReference type="PROSITE" id="PS50893">
    <property type="entry name" value="ABC_TRANSPORTER_2"/>
    <property type="match status" value="1"/>
</dbReference>
<dbReference type="InterPro" id="IPR027417">
    <property type="entry name" value="P-loop_NTPase"/>
</dbReference>
<feature type="domain" description="ABC transporter" evidence="4">
    <location>
        <begin position="3"/>
        <end position="237"/>
    </location>
</feature>
<keyword evidence="1" id="KW-0813">Transport</keyword>
<protein>
    <submittedName>
        <fullName evidence="5">ABC transporter ATP-binding protein</fullName>
    </submittedName>
</protein>
<evidence type="ECO:0000256" key="2">
    <source>
        <dbReference type="ARBA" id="ARBA00022741"/>
    </source>
</evidence>
<dbReference type="SMART" id="SM00382">
    <property type="entry name" value="AAA"/>
    <property type="match status" value="1"/>
</dbReference>